<protein>
    <submittedName>
        <fullName evidence="4">Protease inhibitor I42 family protein</fullName>
    </submittedName>
</protein>
<evidence type="ECO:0000256" key="2">
    <source>
        <dbReference type="ARBA" id="ARBA00022704"/>
    </source>
</evidence>
<evidence type="ECO:0000256" key="1">
    <source>
        <dbReference type="ARBA" id="ARBA00022690"/>
    </source>
</evidence>
<proteinExistence type="predicted"/>
<accession>A0A8J7J5C3</accession>
<evidence type="ECO:0000259" key="3">
    <source>
        <dbReference type="Pfam" id="PF09394"/>
    </source>
</evidence>
<dbReference type="Proteomes" id="UP000610931">
    <property type="component" value="Unassembled WGS sequence"/>
</dbReference>
<dbReference type="InterPro" id="IPR036331">
    <property type="entry name" value="Chagasin-like_sf"/>
</dbReference>
<dbReference type="Pfam" id="PF09394">
    <property type="entry name" value="Inhibitor_I42"/>
    <property type="match status" value="1"/>
</dbReference>
<organism evidence="4 5">
    <name type="scientific">Snuella sedimenti</name>
    <dbReference type="NCBI Taxonomy" id="2798802"/>
    <lineage>
        <taxon>Bacteria</taxon>
        <taxon>Pseudomonadati</taxon>
        <taxon>Bacteroidota</taxon>
        <taxon>Flavobacteriia</taxon>
        <taxon>Flavobacteriales</taxon>
        <taxon>Flavobacteriaceae</taxon>
        <taxon>Snuella</taxon>
    </lineage>
</organism>
<dbReference type="SUPFAM" id="SSF141066">
    <property type="entry name" value="ICP-like"/>
    <property type="match status" value="1"/>
</dbReference>
<dbReference type="GO" id="GO:0004869">
    <property type="term" value="F:cysteine-type endopeptidase inhibitor activity"/>
    <property type="evidence" value="ECO:0007669"/>
    <property type="project" value="UniProtKB-KW"/>
</dbReference>
<dbReference type="EMBL" id="JAELVQ010000018">
    <property type="protein sequence ID" value="MBJ6368978.1"/>
    <property type="molecule type" value="Genomic_DNA"/>
</dbReference>
<dbReference type="AlphaFoldDB" id="A0A8J7J5C3"/>
<keyword evidence="2" id="KW-0789">Thiol protease inhibitor</keyword>
<feature type="domain" description="Proteinase inhibitor I42 chagasin" evidence="3">
    <location>
        <begin position="53"/>
        <end position="135"/>
    </location>
</feature>
<dbReference type="RefSeq" id="WP_199115740.1">
    <property type="nucleotide sequence ID" value="NZ_JAELVQ010000018.1"/>
</dbReference>
<dbReference type="Gene3D" id="2.60.40.2020">
    <property type="match status" value="1"/>
</dbReference>
<gene>
    <name evidence="4" type="ORF">JF259_12850</name>
</gene>
<reference evidence="4" key="1">
    <citation type="submission" date="2020-12" db="EMBL/GenBank/DDBJ databases">
        <title>Snuella sp. nov., isolated from sediment in Incheon.</title>
        <authorList>
            <person name="Kim W."/>
        </authorList>
    </citation>
    <scope>NUCLEOTIDE SEQUENCE</scope>
    <source>
        <strain evidence="4">CAU 1569</strain>
    </source>
</reference>
<dbReference type="InterPro" id="IPR018990">
    <property type="entry name" value="Prot_inh_I42_chagasin"/>
</dbReference>
<name>A0A8J7J5C3_9FLAO</name>
<evidence type="ECO:0000313" key="5">
    <source>
        <dbReference type="Proteomes" id="UP000610931"/>
    </source>
</evidence>
<keyword evidence="5" id="KW-1185">Reference proteome</keyword>
<comment type="caution">
    <text evidence="4">The sequence shown here is derived from an EMBL/GenBank/DDBJ whole genome shotgun (WGS) entry which is preliminary data.</text>
</comment>
<keyword evidence="1" id="KW-0646">Protease inhibitor</keyword>
<evidence type="ECO:0000313" key="4">
    <source>
        <dbReference type="EMBL" id="MBJ6368978.1"/>
    </source>
</evidence>
<sequence>MLSAHILKYSLIANFFWLSIACNNHKKYVNNDPLFAQNNDTLVFNGCQESIKVAKGSIVELQLEAVPVIGYEWIQKDSSTLLKAHKKDILKYIELEQANFQVLYFEAKRSGTETILLEYKRVFEKEIKKTCTINIKIY</sequence>